<dbReference type="AlphaFoldDB" id="A0A9P6CYQ1"/>
<sequence>MNDLDVTSAFKTIGASIQNTMASVHSLDVAAVNAQPVPRLRREFPAWRHTLKNHWAEIKDNLVRCYDSLDSLIILVSSIGQSPDSECITFLQEQMKSIHELEISFRASITQNSNISNKFAFASKRLLSSRRSSINTNDINSSPTGLSFQRQRPSVAPGLSPELRAFVANQIDAAYPDSSAASASASRYLEDTEKHLTTILDFWVALRTDWQNTYAIPISKQRIVEKYNRRVPSWTLNLGHISDAIASITRSIDAITIEAARIPQRRRTEDTFPSIPSSYLDSVGTSLSTERPLPPLPPLNDATPRYSHHHIVPITATTSATQRSGSASTLSKKLKKINRSSSSGPNNQEITSKSRANKFAPSLKELFVPSYSPSKKGI</sequence>
<gene>
    <name evidence="2" type="ORF">BDN70DRAFT_872569</name>
</gene>
<protein>
    <submittedName>
        <fullName evidence="2">Uncharacterized protein</fullName>
    </submittedName>
</protein>
<keyword evidence="3" id="KW-1185">Reference proteome</keyword>
<dbReference type="Proteomes" id="UP000807469">
    <property type="component" value="Unassembled WGS sequence"/>
</dbReference>
<feature type="region of interest" description="Disordered" evidence="1">
    <location>
        <begin position="265"/>
        <end position="358"/>
    </location>
</feature>
<name>A0A9P6CYQ1_9AGAR</name>
<evidence type="ECO:0000313" key="2">
    <source>
        <dbReference type="EMBL" id="KAF9484327.1"/>
    </source>
</evidence>
<proteinExistence type="predicted"/>
<dbReference type="OrthoDB" id="3055326at2759"/>
<reference evidence="2" key="1">
    <citation type="submission" date="2020-11" db="EMBL/GenBank/DDBJ databases">
        <authorList>
            <consortium name="DOE Joint Genome Institute"/>
            <person name="Ahrendt S."/>
            <person name="Riley R."/>
            <person name="Andreopoulos W."/>
            <person name="Labutti K."/>
            <person name="Pangilinan J."/>
            <person name="Ruiz-Duenas F.J."/>
            <person name="Barrasa J.M."/>
            <person name="Sanchez-Garcia M."/>
            <person name="Camarero S."/>
            <person name="Miyauchi S."/>
            <person name="Serrano A."/>
            <person name="Linde D."/>
            <person name="Babiker R."/>
            <person name="Drula E."/>
            <person name="Ayuso-Fernandez I."/>
            <person name="Pacheco R."/>
            <person name="Padilla G."/>
            <person name="Ferreira P."/>
            <person name="Barriuso J."/>
            <person name="Kellner H."/>
            <person name="Castanera R."/>
            <person name="Alfaro M."/>
            <person name="Ramirez L."/>
            <person name="Pisabarro A.G."/>
            <person name="Kuo A."/>
            <person name="Tritt A."/>
            <person name="Lipzen A."/>
            <person name="He G."/>
            <person name="Yan M."/>
            <person name="Ng V."/>
            <person name="Cullen D."/>
            <person name="Martin F."/>
            <person name="Rosso M.-N."/>
            <person name="Henrissat B."/>
            <person name="Hibbett D."/>
            <person name="Martinez A.T."/>
            <person name="Grigoriev I.V."/>
        </authorList>
    </citation>
    <scope>NUCLEOTIDE SEQUENCE</scope>
    <source>
        <strain evidence="2">CIRM-BRFM 674</strain>
    </source>
</reference>
<dbReference type="EMBL" id="MU155144">
    <property type="protein sequence ID" value="KAF9484327.1"/>
    <property type="molecule type" value="Genomic_DNA"/>
</dbReference>
<evidence type="ECO:0000313" key="3">
    <source>
        <dbReference type="Proteomes" id="UP000807469"/>
    </source>
</evidence>
<feature type="compositionally biased region" description="Polar residues" evidence="1">
    <location>
        <begin position="339"/>
        <end position="354"/>
    </location>
</feature>
<feature type="compositionally biased region" description="Polar residues" evidence="1">
    <location>
        <begin position="315"/>
        <end position="331"/>
    </location>
</feature>
<organism evidence="2 3">
    <name type="scientific">Pholiota conissans</name>
    <dbReference type="NCBI Taxonomy" id="109636"/>
    <lineage>
        <taxon>Eukaryota</taxon>
        <taxon>Fungi</taxon>
        <taxon>Dikarya</taxon>
        <taxon>Basidiomycota</taxon>
        <taxon>Agaricomycotina</taxon>
        <taxon>Agaricomycetes</taxon>
        <taxon>Agaricomycetidae</taxon>
        <taxon>Agaricales</taxon>
        <taxon>Agaricineae</taxon>
        <taxon>Strophariaceae</taxon>
        <taxon>Pholiota</taxon>
    </lineage>
</organism>
<comment type="caution">
    <text evidence="2">The sequence shown here is derived from an EMBL/GenBank/DDBJ whole genome shotgun (WGS) entry which is preliminary data.</text>
</comment>
<evidence type="ECO:0000256" key="1">
    <source>
        <dbReference type="SAM" id="MobiDB-lite"/>
    </source>
</evidence>
<accession>A0A9P6CYQ1</accession>
<feature type="compositionally biased region" description="Polar residues" evidence="1">
    <location>
        <begin position="274"/>
        <end position="289"/>
    </location>
</feature>